<evidence type="ECO:0000256" key="5">
    <source>
        <dbReference type="SAM" id="Phobius"/>
    </source>
</evidence>
<evidence type="ECO:0000256" key="3">
    <source>
        <dbReference type="ARBA" id="ARBA00023136"/>
    </source>
</evidence>
<evidence type="ECO:0000256" key="4">
    <source>
        <dbReference type="SAM" id="MobiDB-lite"/>
    </source>
</evidence>
<dbReference type="AlphaFoldDB" id="A0A3M2LJ05"/>
<dbReference type="Pfam" id="PF03717">
    <property type="entry name" value="PBP_dimer"/>
    <property type="match status" value="1"/>
</dbReference>
<proteinExistence type="inferred from homology"/>
<dbReference type="Proteomes" id="UP000282674">
    <property type="component" value="Unassembled WGS sequence"/>
</dbReference>
<dbReference type="InterPro" id="IPR036138">
    <property type="entry name" value="PBP_dimer_sf"/>
</dbReference>
<keyword evidence="5" id="KW-1133">Transmembrane helix</keyword>
<dbReference type="Gene3D" id="3.40.710.10">
    <property type="entry name" value="DD-peptidase/beta-lactamase superfamily"/>
    <property type="match status" value="1"/>
</dbReference>
<dbReference type="SUPFAM" id="SSF56519">
    <property type="entry name" value="Penicillin binding protein dimerisation domain"/>
    <property type="match status" value="1"/>
</dbReference>
<dbReference type="InterPro" id="IPR001460">
    <property type="entry name" value="PCN-bd_Tpept"/>
</dbReference>
<accession>A0A3M2LJ05</accession>
<name>A0A3M2LJ05_9ACTN</name>
<dbReference type="OrthoDB" id="9766847at2"/>
<evidence type="ECO:0000256" key="1">
    <source>
        <dbReference type="ARBA" id="ARBA00004370"/>
    </source>
</evidence>
<dbReference type="Gene3D" id="3.30.450.330">
    <property type="match status" value="1"/>
</dbReference>
<dbReference type="PANTHER" id="PTHR30627">
    <property type="entry name" value="PEPTIDOGLYCAN D,D-TRANSPEPTIDASE"/>
    <property type="match status" value="1"/>
</dbReference>
<dbReference type="GO" id="GO:0008658">
    <property type="term" value="F:penicillin binding"/>
    <property type="evidence" value="ECO:0007669"/>
    <property type="project" value="InterPro"/>
</dbReference>
<feature type="compositionally biased region" description="Basic and acidic residues" evidence="4">
    <location>
        <begin position="30"/>
        <end position="42"/>
    </location>
</feature>
<evidence type="ECO:0000313" key="8">
    <source>
        <dbReference type="EMBL" id="RMI36770.1"/>
    </source>
</evidence>
<evidence type="ECO:0000256" key="2">
    <source>
        <dbReference type="ARBA" id="ARBA00007171"/>
    </source>
</evidence>
<dbReference type="Pfam" id="PF00905">
    <property type="entry name" value="Transpeptidase"/>
    <property type="match status" value="1"/>
</dbReference>
<reference evidence="8 9" key="1">
    <citation type="submission" date="2018-10" db="EMBL/GenBank/DDBJ databases">
        <title>Isolation from soil.</title>
        <authorList>
            <person name="Hu J."/>
        </authorList>
    </citation>
    <scope>NUCLEOTIDE SEQUENCE [LARGE SCALE GENOMIC DNA]</scope>
    <source>
        <strain evidence="8 9">NEAU-Ht49</strain>
    </source>
</reference>
<feature type="transmembrane region" description="Helical" evidence="5">
    <location>
        <begin position="144"/>
        <end position="163"/>
    </location>
</feature>
<dbReference type="GO" id="GO:0071555">
    <property type="term" value="P:cell wall organization"/>
    <property type="evidence" value="ECO:0007669"/>
    <property type="project" value="TreeGrafter"/>
</dbReference>
<organism evidence="8 9">
    <name type="scientific">Actinomadura harenae</name>
    <dbReference type="NCBI Taxonomy" id="2483351"/>
    <lineage>
        <taxon>Bacteria</taxon>
        <taxon>Bacillati</taxon>
        <taxon>Actinomycetota</taxon>
        <taxon>Actinomycetes</taxon>
        <taxon>Streptosporangiales</taxon>
        <taxon>Thermomonosporaceae</taxon>
        <taxon>Actinomadura</taxon>
    </lineage>
</organism>
<keyword evidence="5" id="KW-0812">Transmembrane</keyword>
<dbReference type="EMBL" id="RFFG01000126">
    <property type="protein sequence ID" value="RMI36770.1"/>
    <property type="molecule type" value="Genomic_DNA"/>
</dbReference>
<feature type="domain" description="Penicillin-binding protein dimerisation" evidence="7">
    <location>
        <begin position="187"/>
        <end position="334"/>
    </location>
</feature>
<feature type="region of interest" description="Disordered" evidence="4">
    <location>
        <begin position="1"/>
        <end position="138"/>
    </location>
</feature>
<sequence length="712" mass="76116">MVPPQRKDGPKKDGKSQGDPASRSGSAKDGSSRTRDGKDAPARRSGGTSGGRKNASTTDGGRKGASSARGSKSAAEGRARTSDGGRTRASGSGRTRVSDGGRTRPGPHRPRSGGGPRGRGGPPRRPPKRRIRVPFRRRDPMKRLNAGLLVVAFVLSLFAGRLVQLQTIESGHYTARALEQRLRKIDLPAVRGDITDAQGNPLAMTVEARLIYADPSVIKPEKRQQIAGALAPMLGLDQAAVLKQLSRQNSRYEVLAHGVRPDQARLVLGMKFLGIGTYPEYRREYPNDSLAAGVIGFVNAEGRGGAGLEYSMNRQLAGRAGWQRIEISPDGQHIPMGEDQKRPPVPGKGLRLTLMRDVQYKAQQAIEAQVKATGARSGSVIVMDPRNGQLLAMASAPGYDPNDYGKSNWRRWGSPLVQEAYEPGSTGKVVTAAAVLERGGVTPETTFRVPYSVRRYDRTFHDSEEHATERLTFAGVLAKSSNVGTILASERIDQDTLYKFLRDFGFGQKTAVGLPAETPGQLRAPKQWSGTDRYPIAFGQSLSVNALQMASVYSTIANGGVRVAPNLVAGTTADDGSFTPAAAPAQKRVISQRTAQEIRDMLEGVTTKEGTAPKAQIPGYRVAGKTGTAQIVNPSTGTYEDGGYTASFAGFAPADAPQLVVQVVLQHPTRGSYFGGDVAAPVFKDVMNFALQTRKIPPSGSRAPSVKIYADD</sequence>
<feature type="domain" description="Penicillin-binding protein transpeptidase" evidence="6">
    <location>
        <begin position="378"/>
        <end position="687"/>
    </location>
</feature>
<keyword evidence="9" id="KW-1185">Reference proteome</keyword>
<feature type="compositionally biased region" description="Low complexity" evidence="4">
    <location>
        <begin position="64"/>
        <end position="74"/>
    </location>
</feature>
<dbReference type="SUPFAM" id="SSF56601">
    <property type="entry name" value="beta-lactamase/transpeptidase-like"/>
    <property type="match status" value="1"/>
</dbReference>
<dbReference type="RefSeq" id="WP_122199261.1">
    <property type="nucleotide sequence ID" value="NZ_JBHSKC010000007.1"/>
</dbReference>
<gene>
    <name evidence="8" type="ORF">EBO15_37710</name>
</gene>
<dbReference type="PANTHER" id="PTHR30627:SF1">
    <property type="entry name" value="PEPTIDOGLYCAN D,D-TRANSPEPTIDASE FTSI"/>
    <property type="match status" value="1"/>
</dbReference>
<dbReference type="GO" id="GO:0005886">
    <property type="term" value="C:plasma membrane"/>
    <property type="evidence" value="ECO:0007669"/>
    <property type="project" value="TreeGrafter"/>
</dbReference>
<evidence type="ECO:0000259" key="7">
    <source>
        <dbReference type="Pfam" id="PF03717"/>
    </source>
</evidence>
<protein>
    <submittedName>
        <fullName evidence="8">Penicillin-binding protein 2</fullName>
    </submittedName>
</protein>
<keyword evidence="3 5" id="KW-0472">Membrane</keyword>
<evidence type="ECO:0000259" key="6">
    <source>
        <dbReference type="Pfam" id="PF00905"/>
    </source>
</evidence>
<feature type="compositionally biased region" description="Gly residues" evidence="4">
    <location>
        <begin position="112"/>
        <end position="121"/>
    </location>
</feature>
<comment type="caution">
    <text evidence="8">The sequence shown here is derived from an EMBL/GenBank/DDBJ whole genome shotgun (WGS) entry which is preliminary data.</text>
</comment>
<evidence type="ECO:0000313" key="9">
    <source>
        <dbReference type="Proteomes" id="UP000282674"/>
    </source>
</evidence>
<dbReference type="Gene3D" id="3.90.1310.10">
    <property type="entry name" value="Penicillin-binding protein 2a (Domain 2)"/>
    <property type="match status" value="1"/>
</dbReference>
<comment type="subcellular location">
    <subcellularLocation>
        <location evidence="1">Membrane</location>
    </subcellularLocation>
</comment>
<feature type="compositionally biased region" description="Basic residues" evidence="4">
    <location>
        <begin position="125"/>
        <end position="135"/>
    </location>
</feature>
<feature type="compositionally biased region" description="Basic and acidic residues" evidence="4">
    <location>
        <begin position="1"/>
        <end position="16"/>
    </location>
</feature>
<dbReference type="InterPro" id="IPR050515">
    <property type="entry name" value="Beta-lactam/transpept"/>
</dbReference>
<dbReference type="InterPro" id="IPR012338">
    <property type="entry name" value="Beta-lactam/transpept-like"/>
</dbReference>
<comment type="similarity">
    <text evidence="2">Belongs to the transpeptidase family.</text>
</comment>
<dbReference type="InterPro" id="IPR005311">
    <property type="entry name" value="PBP_dimer"/>
</dbReference>
<feature type="compositionally biased region" description="Basic and acidic residues" evidence="4">
    <location>
        <begin position="75"/>
        <end position="86"/>
    </location>
</feature>